<evidence type="ECO:0000256" key="4">
    <source>
        <dbReference type="RuleBase" id="RU004003"/>
    </source>
</evidence>
<dbReference type="InterPro" id="IPR001775">
    <property type="entry name" value="GspD/PilQ"/>
</dbReference>
<evidence type="ECO:0000256" key="2">
    <source>
        <dbReference type="ARBA" id="ARBA00022729"/>
    </source>
</evidence>
<dbReference type="Gene3D" id="3.55.50.30">
    <property type="match status" value="1"/>
</dbReference>
<dbReference type="PANTHER" id="PTHR30332">
    <property type="entry name" value="PROBABLE GENERAL SECRETION PATHWAY PROTEIN D"/>
    <property type="match status" value="1"/>
</dbReference>
<accession>A0A841J6G4</accession>
<dbReference type="Pfam" id="PF00263">
    <property type="entry name" value="Secretin"/>
    <property type="match status" value="1"/>
</dbReference>
<sequence>MNQKVQLLVTGVSIREYLNALARSNNLSISSDPGLNFSIYDTFNGVTAANILVLLSQKYNLDLSVVGSIIYITLYRDPNQFLKPVPKEINAKYNPQGNTLSLELENDSLPAVAKKITLVSGKNVMVPGSLQGKRVTSFISNAPFEAALEKLAYGNDIKIVKTGDGFFLFQPLGENEELYVNGDRNTSVRKSFRPVSPSASGGATGLFVRVLNGQKLISADAVNAPIQDLLKQASQETSKNYSIYSDIKGQITLHVNDVSYDTFLSLLFKSTDYTFHAENGIYLIGDRKLEGLRTFRAIHLQNRSIDTVVTMIPGDWKRGVEIKEFRDQNTIMVSGSGAQMDEIEAFVRQLDVLVPVVLIEVTMIDVRKSRTVSTGISAGVSDSVKTGGTVLGAGGLNYTFGAKSLNDFLGKLGGSNLGHLAPNFYLTLSALEAKNDIDIQQIPKMATLNGHWAKLSVGNKRYYKNTTQNVIPSVSNAQSIFTNVYQEVNADLSINIRPIVSGNDQVTLGISVNNSEFSALPTDGSPPPQSISKYETSLRVHSEDTIVLGGLERTEKDESGSGIPLLSRIPILKWLFSSRTKSNSKIVTLLFIKSTIIH</sequence>
<reference evidence="6 7" key="1">
    <citation type="submission" date="2020-08" db="EMBL/GenBank/DDBJ databases">
        <title>Genomic Encyclopedia of Type Strains, Phase IV (KMG-V): Genome sequencing to study the core and pangenomes of soil and plant-associated prokaryotes.</title>
        <authorList>
            <person name="Whitman W."/>
        </authorList>
    </citation>
    <scope>NUCLEOTIDE SEQUENCE [LARGE SCALE GENOMIC DNA]</scope>
    <source>
        <strain evidence="6 7">MP601</strain>
    </source>
</reference>
<proteinExistence type="inferred from homology"/>
<gene>
    <name evidence="6" type="ORF">HDF22_000465</name>
</gene>
<dbReference type="EMBL" id="JACHCA010000001">
    <property type="protein sequence ID" value="MBB6126364.1"/>
    <property type="molecule type" value="Genomic_DNA"/>
</dbReference>
<keyword evidence="3" id="KW-0472">Membrane</keyword>
<keyword evidence="2" id="KW-0732">Signal</keyword>
<dbReference type="AlphaFoldDB" id="A0A841J6G4"/>
<evidence type="ECO:0000256" key="3">
    <source>
        <dbReference type="ARBA" id="ARBA00023136"/>
    </source>
</evidence>
<dbReference type="PRINTS" id="PR00811">
    <property type="entry name" value="BCTERIALGSPD"/>
</dbReference>
<evidence type="ECO:0000259" key="5">
    <source>
        <dbReference type="Pfam" id="PF00263"/>
    </source>
</evidence>
<protein>
    <submittedName>
        <fullName evidence="6">Type IV pilus assembly protein PilQ</fullName>
    </submittedName>
</protein>
<dbReference type="GO" id="GO:0009306">
    <property type="term" value="P:protein secretion"/>
    <property type="evidence" value="ECO:0007669"/>
    <property type="project" value="InterPro"/>
</dbReference>
<comment type="subcellular location">
    <subcellularLocation>
        <location evidence="1">Membrane</location>
    </subcellularLocation>
</comment>
<dbReference type="InterPro" id="IPR050810">
    <property type="entry name" value="Bact_Secretion_Sys_Channel"/>
</dbReference>
<name>A0A841J6G4_9SPHI</name>
<comment type="caution">
    <text evidence="6">The sequence shown here is derived from an EMBL/GenBank/DDBJ whole genome shotgun (WGS) entry which is preliminary data.</text>
</comment>
<evidence type="ECO:0000313" key="7">
    <source>
        <dbReference type="Proteomes" id="UP000548326"/>
    </source>
</evidence>
<dbReference type="PANTHER" id="PTHR30332:SF24">
    <property type="entry name" value="SECRETIN GSPD-RELATED"/>
    <property type="match status" value="1"/>
</dbReference>
<evidence type="ECO:0000313" key="6">
    <source>
        <dbReference type="EMBL" id="MBB6126364.1"/>
    </source>
</evidence>
<dbReference type="InterPro" id="IPR004846">
    <property type="entry name" value="T2SS/T3SS_dom"/>
</dbReference>
<evidence type="ECO:0000256" key="1">
    <source>
        <dbReference type="ARBA" id="ARBA00004370"/>
    </source>
</evidence>
<dbReference type="GO" id="GO:0016020">
    <property type="term" value="C:membrane"/>
    <property type="evidence" value="ECO:0007669"/>
    <property type="project" value="UniProtKB-SubCell"/>
</dbReference>
<dbReference type="RefSeq" id="WP_260170781.1">
    <property type="nucleotide sequence ID" value="NZ_JACHCA010000001.1"/>
</dbReference>
<organism evidence="6 7">
    <name type="scientific">Mucilaginibacter lappiensis</name>
    <dbReference type="NCBI Taxonomy" id="354630"/>
    <lineage>
        <taxon>Bacteria</taxon>
        <taxon>Pseudomonadati</taxon>
        <taxon>Bacteroidota</taxon>
        <taxon>Sphingobacteriia</taxon>
        <taxon>Sphingobacteriales</taxon>
        <taxon>Sphingobacteriaceae</taxon>
        <taxon>Mucilaginibacter</taxon>
    </lineage>
</organism>
<dbReference type="GO" id="GO:0015627">
    <property type="term" value="C:type II protein secretion system complex"/>
    <property type="evidence" value="ECO:0007669"/>
    <property type="project" value="TreeGrafter"/>
</dbReference>
<dbReference type="Proteomes" id="UP000548326">
    <property type="component" value="Unassembled WGS sequence"/>
</dbReference>
<dbReference type="Gene3D" id="3.30.1370.130">
    <property type="match status" value="1"/>
</dbReference>
<feature type="domain" description="Type II/III secretion system secretin-like" evidence="5">
    <location>
        <begin position="430"/>
        <end position="597"/>
    </location>
</feature>
<comment type="similarity">
    <text evidence="4">Belongs to the bacterial secretin family.</text>
</comment>